<evidence type="ECO:0000256" key="1">
    <source>
        <dbReference type="ARBA" id="ARBA00022723"/>
    </source>
</evidence>
<gene>
    <name evidence="8" type="ORF">CROQUDRAFT_39695</name>
</gene>
<dbReference type="OrthoDB" id="5817230at2759"/>
<dbReference type="GO" id="GO:0000750">
    <property type="term" value="P:pheromone-dependent signal transduction involved in conjugation with cellular fusion"/>
    <property type="evidence" value="ECO:0007669"/>
    <property type="project" value="TreeGrafter"/>
</dbReference>
<organism evidence="8 9">
    <name type="scientific">Cronartium quercuum f. sp. fusiforme G11</name>
    <dbReference type="NCBI Taxonomy" id="708437"/>
    <lineage>
        <taxon>Eukaryota</taxon>
        <taxon>Fungi</taxon>
        <taxon>Dikarya</taxon>
        <taxon>Basidiomycota</taxon>
        <taxon>Pucciniomycotina</taxon>
        <taxon>Pucciniomycetes</taxon>
        <taxon>Pucciniales</taxon>
        <taxon>Coleosporiaceae</taxon>
        <taxon>Cronartium</taxon>
    </lineage>
</organism>
<keyword evidence="2 6" id="KW-0547">Nucleotide-binding</keyword>
<reference evidence="8" key="1">
    <citation type="submission" date="2013-11" db="EMBL/GenBank/DDBJ databases">
        <title>Genome sequence of the fusiform rust pathogen reveals effectors for host alternation and coevolution with pine.</title>
        <authorList>
            <consortium name="DOE Joint Genome Institute"/>
            <person name="Smith K."/>
            <person name="Pendleton A."/>
            <person name="Kubisiak T."/>
            <person name="Anderson C."/>
            <person name="Salamov A."/>
            <person name="Aerts A."/>
            <person name="Riley R."/>
            <person name="Clum A."/>
            <person name="Lindquist E."/>
            <person name="Ence D."/>
            <person name="Campbell M."/>
            <person name="Kronenberg Z."/>
            <person name="Feau N."/>
            <person name="Dhillon B."/>
            <person name="Hamelin R."/>
            <person name="Burleigh J."/>
            <person name="Smith J."/>
            <person name="Yandell M."/>
            <person name="Nelson C."/>
            <person name="Grigoriev I."/>
            <person name="Davis J."/>
        </authorList>
    </citation>
    <scope>NUCLEOTIDE SEQUENCE</scope>
    <source>
        <strain evidence="8">G11</strain>
    </source>
</reference>
<dbReference type="Pfam" id="PF00503">
    <property type="entry name" value="G-alpha"/>
    <property type="match status" value="1"/>
</dbReference>
<evidence type="ECO:0000256" key="7">
    <source>
        <dbReference type="PIRSR" id="PIRSR601019-2"/>
    </source>
</evidence>
<evidence type="ECO:0008006" key="10">
    <source>
        <dbReference type="Google" id="ProtNLM"/>
    </source>
</evidence>
<dbReference type="PRINTS" id="PR01241">
    <property type="entry name" value="GPROTEINAFNG"/>
</dbReference>
<dbReference type="Gene3D" id="3.40.50.300">
    <property type="entry name" value="P-loop containing nucleotide triphosphate hydrolases"/>
    <property type="match status" value="1"/>
</dbReference>
<dbReference type="GO" id="GO:0046872">
    <property type="term" value="F:metal ion binding"/>
    <property type="evidence" value="ECO:0007669"/>
    <property type="project" value="UniProtKB-KW"/>
</dbReference>
<dbReference type="AlphaFoldDB" id="A0A9P6NSE8"/>
<dbReference type="GO" id="GO:0003924">
    <property type="term" value="F:GTPase activity"/>
    <property type="evidence" value="ECO:0007669"/>
    <property type="project" value="InterPro"/>
</dbReference>
<accession>A0A9P6NSE8</accession>
<dbReference type="GO" id="GO:0031683">
    <property type="term" value="F:G-protein beta/gamma-subunit complex binding"/>
    <property type="evidence" value="ECO:0007669"/>
    <property type="project" value="InterPro"/>
</dbReference>
<feature type="binding site" evidence="6">
    <location>
        <begin position="177"/>
        <end position="183"/>
    </location>
    <ligand>
        <name>GTP</name>
        <dbReference type="ChEBI" id="CHEBI:37565"/>
    </ligand>
</feature>
<protein>
    <recommendedName>
        <fullName evidence="10">G protein alpha subunit</fullName>
    </recommendedName>
</protein>
<sequence>MGNCSSNWYVSVPQSQQSQSSRVIDRQLKEESIQRAREVKILLLGAGESGKTTVLKQMQILHTPEGFSAFQRDQYRRQIFMNLYIGIRNCLELMGRERIELADGTLMDFVPLFASYQDLEPWEPYPIAFFEPLSRFWFDEGVRKALAQKNTIISESFFAKLEQLFDPEFTPSDQDILLCRQTTMGITEMTFAVSDFVYRIIDVGGQRSERKKWIHCFENVTAIIFLAAISSYDETLLEARDASQMVEALVLFDLITNSRWFTKTSLILFLNKIDLFKQKVLRSPVSRYFPDYRGDDSDYNAAQLYFTNRFLNLNRSMREIYTHYTCATDTALMRVVMASVNESALLSHNMIENYWNNHAYQTCGQ</sequence>
<evidence type="ECO:0000256" key="2">
    <source>
        <dbReference type="ARBA" id="ARBA00022741"/>
    </source>
</evidence>
<keyword evidence="3 7" id="KW-0460">Magnesium</keyword>
<dbReference type="GO" id="GO:0005737">
    <property type="term" value="C:cytoplasm"/>
    <property type="evidence" value="ECO:0007669"/>
    <property type="project" value="TreeGrafter"/>
</dbReference>
<dbReference type="PROSITE" id="PS51882">
    <property type="entry name" value="G_ALPHA"/>
    <property type="match status" value="1"/>
</dbReference>
<feature type="binding site" evidence="6">
    <location>
        <begin position="202"/>
        <end position="206"/>
    </location>
    <ligand>
        <name>GTP</name>
        <dbReference type="ChEBI" id="CHEBI:37565"/>
    </ligand>
</feature>
<feature type="binding site" evidence="6">
    <location>
        <begin position="271"/>
        <end position="274"/>
    </location>
    <ligand>
        <name>GTP</name>
        <dbReference type="ChEBI" id="CHEBI:37565"/>
    </ligand>
</feature>
<dbReference type="Gene3D" id="1.10.400.10">
    <property type="entry name" value="GI Alpha 1, domain 2-like"/>
    <property type="match status" value="1"/>
</dbReference>
<evidence type="ECO:0000256" key="4">
    <source>
        <dbReference type="ARBA" id="ARBA00023134"/>
    </source>
</evidence>
<dbReference type="InterPro" id="IPR011025">
    <property type="entry name" value="GproteinA_insert"/>
</dbReference>
<feature type="binding site" evidence="6">
    <location>
        <position position="327"/>
    </location>
    <ligand>
        <name>GTP</name>
        <dbReference type="ChEBI" id="CHEBI:37565"/>
    </ligand>
</feature>
<dbReference type="GO" id="GO:0001664">
    <property type="term" value="F:G protein-coupled receptor binding"/>
    <property type="evidence" value="ECO:0007669"/>
    <property type="project" value="InterPro"/>
</dbReference>
<dbReference type="InterPro" id="IPR001019">
    <property type="entry name" value="Gprotein_alpha_su"/>
</dbReference>
<feature type="binding site" evidence="7">
    <location>
        <position position="52"/>
    </location>
    <ligand>
        <name>Mg(2+)</name>
        <dbReference type="ChEBI" id="CHEBI:18420"/>
    </ligand>
</feature>
<dbReference type="SUPFAM" id="SSF47895">
    <property type="entry name" value="Transducin (alpha subunit), insertion domain"/>
    <property type="match status" value="1"/>
</dbReference>
<dbReference type="SMART" id="SM00275">
    <property type="entry name" value="G_alpha"/>
    <property type="match status" value="1"/>
</dbReference>
<dbReference type="CDD" id="cd00066">
    <property type="entry name" value="G-alpha"/>
    <property type="match status" value="1"/>
</dbReference>
<evidence type="ECO:0000313" key="8">
    <source>
        <dbReference type="EMBL" id="KAG0149477.1"/>
    </source>
</evidence>
<feature type="binding site" evidence="6">
    <location>
        <begin position="48"/>
        <end position="53"/>
    </location>
    <ligand>
        <name>GTP</name>
        <dbReference type="ChEBI" id="CHEBI:37565"/>
    </ligand>
</feature>
<dbReference type="InterPro" id="IPR002975">
    <property type="entry name" value="Fungi_Gprotein_alpha"/>
</dbReference>
<dbReference type="PANTHER" id="PTHR10218">
    <property type="entry name" value="GTP-BINDING PROTEIN ALPHA SUBUNIT"/>
    <property type="match status" value="1"/>
</dbReference>
<dbReference type="GO" id="GO:0005525">
    <property type="term" value="F:GTP binding"/>
    <property type="evidence" value="ECO:0007669"/>
    <property type="project" value="UniProtKB-KW"/>
</dbReference>
<dbReference type="PANTHER" id="PTHR10218:SF242">
    <property type="entry name" value="GUANINE NUCLEOTIDE-BINDING PROTEIN ALPHA-1 SUBUNIT"/>
    <property type="match status" value="1"/>
</dbReference>
<feature type="binding site" evidence="7">
    <location>
        <position position="183"/>
    </location>
    <ligand>
        <name>Mg(2+)</name>
        <dbReference type="ChEBI" id="CHEBI:18420"/>
    </ligand>
</feature>
<keyword evidence="4 6" id="KW-0342">GTP-binding</keyword>
<dbReference type="InterPro" id="IPR027417">
    <property type="entry name" value="P-loop_NTPase"/>
</dbReference>
<proteinExistence type="predicted"/>
<keyword evidence="1 7" id="KW-0479">Metal-binding</keyword>
<dbReference type="GO" id="GO:0005834">
    <property type="term" value="C:heterotrimeric G-protein complex"/>
    <property type="evidence" value="ECO:0007669"/>
    <property type="project" value="InterPro"/>
</dbReference>
<comment type="caution">
    <text evidence="8">The sequence shown here is derived from an EMBL/GenBank/DDBJ whole genome shotgun (WGS) entry which is preliminary data.</text>
</comment>
<dbReference type="GO" id="GO:0007186">
    <property type="term" value="P:G protein-coupled receptor signaling pathway"/>
    <property type="evidence" value="ECO:0007669"/>
    <property type="project" value="InterPro"/>
</dbReference>
<evidence type="ECO:0000256" key="6">
    <source>
        <dbReference type="PIRSR" id="PIRSR601019-1"/>
    </source>
</evidence>
<keyword evidence="9" id="KW-1185">Reference proteome</keyword>
<dbReference type="Proteomes" id="UP000886653">
    <property type="component" value="Unassembled WGS sequence"/>
</dbReference>
<dbReference type="FunFam" id="3.40.50.300:FF:000563">
    <property type="entry name" value="Guanine nucleotide-binding protein alpha subunit"/>
    <property type="match status" value="1"/>
</dbReference>
<keyword evidence="5" id="KW-0807">Transducer</keyword>
<name>A0A9P6NSE8_9BASI</name>
<evidence type="ECO:0000313" key="9">
    <source>
        <dbReference type="Proteomes" id="UP000886653"/>
    </source>
</evidence>
<evidence type="ECO:0000256" key="5">
    <source>
        <dbReference type="ARBA" id="ARBA00023224"/>
    </source>
</evidence>
<evidence type="ECO:0000256" key="3">
    <source>
        <dbReference type="ARBA" id="ARBA00022842"/>
    </source>
</evidence>
<dbReference type="PRINTS" id="PR00318">
    <property type="entry name" value="GPROTEINA"/>
</dbReference>
<dbReference type="SUPFAM" id="SSF52540">
    <property type="entry name" value="P-loop containing nucleoside triphosphate hydrolases"/>
    <property type="match status" value="1"/>
</dbReference>
<dbReference type="EMBL" id="MU167227">
    <property type="protein sequence ID" value="KAG0149477.1"/>
    <property type="molecule type" value="Genomic_DNA"/>
</dbReference>